<dbReference type="PANTHER" id="PTHR31651">
    <property type="match status" value="1"/>
</dbReference>
<dbReference type="GO" id="GO:0016020">
    <property type="term" value="C:membrane"/>
    <property type="evidence" value="ECO:0007669"/>
    <property type="project" value="UniProtKB-SubCell"/>
</dbReference>
<proteinExistence type="predicted"/>
<evidence type="ECO:0000256" key="7">
    <source>
        <dbReference type="SAM" id="Phobius"/>
    </source>
</evidence>
<dbReference type="InterPro" id="IPR045033">
    <property type="entry name" value="PILS1/3/4/5/7"/>
</dbReference>
<evidence type="ECO:0000256" key="6">
    <source>
        <dbReference type="ARBA" id="ARBA00023136"/>
    </source>
</evidence>
<gene>
    <name evidence="8" type="ORF">EXM22_16425</name>
</gene>
<protein>
    <recommendedName>
        <fullName evidence="10">AEC family transporter</fullName>
    </recommendedName>
</protein>
<keyword evidence="5 7" id="KW-1133">Transmembrane helix</keyword>
<feature type="transmembrane region" description="Helical" evidence="7">
    <location>
        <begin position="309"/>
        <end position="334"/>
    </location>
</feature>
<dbReference type="OrthoDB" id="368976at2"/>
<dbReference type="Pfam" id="PF03547">
    <property type="entry name" value="Mem_trans"/>
    <property type="match status" value="2"/>
</dbReference>
<dbReference type="PANTHER" id="PTHR31651:SF33">
    <property type="entry name" value="PROTEIN PIN-LIKES 1"/>
    <property type="match status" value="1"/>
</dbReference>
<keyword evidence="6 7" id="KW-0472">Membrane</keyword>
<keyword evidence="4 7" id="KW-0812">Transmembrane</keyword>
<keyword evidence="9" id="KW-1185">Reference proteome</keyword>
<evidence type="ECO:0000313" key="8">
    <source>
        <dbReference type="EMBL" id="QEN09489.1"/>
    </source>
</evidence>
<comment type="subcellular location">
    <subcellularLocation>
        <location evidence="2">Endomembrane system</location>
    </subcellularLocation>
    <subcellularLocation>
        <location evidence="1">Membrane</location>
        <topology evidence="1">Multi-pass membrane protein</topology>
    </subcellularLocation>
</comment>
<evidence type="ECO:0000256" key="1">
    <source>
        <dbReference type="ARBA" id="ARBA00004141"/>
    </source>
</evidence>
<dbReference type="AlphaFoldDB" id="A0A5C1QQK2"/>
<accession>A0A5C1QQK2</accession>
<feature type="transmembrane region" description="Helical" evidence="7">
    <location>
        <begin position="6"/>
        <end position="25"/>
    </location>
</feature>
<dbReference type="KEGG" id="ock:EXM22_16425"/>
<feature type="transmembrane region" description="Helical" evidence="7">
    <location>
        <begin position="270"/>
        <end position="288"/>
    </location>
</feature>
<dbReference type="Proteomes" id="UP000324209">
    <property type="component" value="Chromosome"/>
</dbReference>
<dbReference type="RefSeq" id="WP_149487563.1">
    <property type="nucleotide sequence ID" value="NZ_CP036150.1"/>
</dbReference>
<organism evidence="8 9">
    <name type="scientific">Oceanispirochaeta crateris</name>
    <dbReference type="NCBI Taxonomy" id="2518645"/>
    <lineage>
        <taxon>Bacteria</taxon>
        <taxon>Pseudomonadati</taxon>
        <taxon>Spirochaetota</taxon>
        <taxon>Spirochaetia</taxon>
        <taxon>Spirochaetales</taxon>
        <taxon>Spirochaetaceae</taxon>
        <taxon>Oceanispirochaeta</taxon>
    </lineage>
</organism>
<feature type="transmembrane region" description="Helical" evidence="7">
    <location>
        <begin position="216"/>
        <end position="234"/>
    </location>
</feature>
<sequence>MTQYFLPVLYSLIQIFLLGSIGFILRRHAHWNKDVFSSISLLLVKVTLPAMFITRMSSLNRSDLISGAFFPLYTFIVIGLSFLLSLFFARVFRIPKSSRKVYLALSSFGNAGYIPLALVDILMVTIPGFKEYFGSSLPYLYIGSFLLTYSPLLWSLGNSLVTGSTEKIRFKQFLTPPVLGILIGFTLCLLGSGPLINNYSLPFHYIHGGLKTLGSVTSPLILLVLGAMVGDLEFSKSFSKEDLKFALTPMFVRYLALPVSFLLLLKHVPFISNLAPAILLILFMEALIPPPANFSIMTKTAGRNEEETALSILATYGAYLFMFPLYLMIFLKIIQF</sequence>
<name>A0A5C1QQK2_9SPIO</name>
<feature type="transmembrane region" description="Helical" evidence="7">
    <location>
        <begin position="37"/>
        <end position="56"/>
    </location>
</feature>
<dbReference type="EMBL" id="CP036150">
    <property type="protein sequence ID" value="QEN09489.1"/>
    <property type="molecule type" value="Genomic_DNA"/>
</dbReference>
<feature type="transmembrane region" description="Helical" evidence="7">
    <location>
        <begin position="173"/>
        <end position="196"/>
    </location>
</feature>
<evidence type="ECO:0000256" key="3">
    <source>
        <dbReference type="ARBA" id="ARBA00022448"/>
    </source>
</evidence>
<feature type="transmembrane region" description="Helical" evidence="7">
    <location>
        <begin position="68"/>
        <end position="89"/>
    </location>
</feature>
<feature type="transmembrane region" description="Helical" evidence="7">
    <location>
        <begin position="101"/>
        <end position="126"/>
    </location>
</feature>
<evidence type="ECO:0008006" key="10">
    <source>
        <dbReference type="Google" id="ProtNLM"/>
    </source>
</evidence>
<keyword evidence="3" id="KW-0813">Transport</keyword>
<evidence type="ECO:0000256" key="2">
    <source>
        <dbReference type="ARBA" id="ARBA00004308"/>
    </source>
</evidence>
<feature type="transmembrane region" description="Helical" evidence="7">
    <location>
        <begin position="138"/>
        <end position="161"/>
    </location>
</feature>
<dbReference type="InterPro" id="IPR004776">
    <property type="entry name" value="Mem_transp_PIN-like"/>
</dbReference>
<feature type="transmembrane region" description="Helical" evidence="7">
    <location>
        <begin position="246"/>
        <end position="264"/>
    </location>
</feature>
<evidence type="ECO:0000256" key="4">
    <source>
        <dbReference type="ARBA" id="ARBA00022692"/>
    </source>
</evidence>
<evidence type="ECO:0000313" key="9">
    <source>
        <dbReference type="Proteomes" id="UP000324209"/>
    </source>
</evidence>
<dbReference type="GO" id="GO:0012505">
    <property type="term" value="C:endomembrane system"/>
    <property type="evidence" value="ECO:0007669"/>
    <property type="project" value="UniProtKB-SubCell"/>
</dbReference>
<evidence type="ECO:0000256" key="5">
    <source>
        <dbReference type="ARBA" id="ARBA00022989"/>
    </source>
</evidence>
<reference evidence="8 9" key="1">
    <citation type="submission" date="2019-02" db="EMBL/GenBank/DDBJ databases">
        <title>Complete Genome Sequence and Methylome Analysis of free living Spirochaetas.</title>
        <authorList>
            <person name="Fomenkov A."/>
            <person name="Dubinina G."/>
            <person name="Leshcheva N."/>
            <person name="Mikheeva N."/>
            <person name="Grabovich M."/>
            <person name="Vincze T."/>
            <person name="Roberts R.J."/>
        </authorList>
    </citation>
    <scope>NUCLEOTIDE SEQUENCE [LARGE SCALE GENOMIC DNA]</scope>
    <source>
        <strain evidence="8 9">K2</strain>
    </source>
</reference>
<dbReference type="GO" id="GO:0055085">
    <property type="term" value="P:transmembrane transport"/>
    <property type="evidence" value="ECO:0007669"/>
    <property type="project" value="InterPro"/>
</dbReference>